<dbReference type="AlphaFoldDB" id="A0A6A5YIH8"/>
<feature type="compositionally biased region" description="Polar residues" evidence="1">
    <location>
        <begin position="78"/>
        <end position="89"/>
    </location>
</feature>
<feature type="region of interest" description="Disordered" evidence="1">
    <location>
        <begin position="141"/>
        <end position="164"/>
    </location>
</feature>
<feature type="compositionally biased region" description="Basic and acidic residues" evidence="1">
    <location>
        <begin position="98"/>
        <end position="111"/>
    </location>
</feature>
<proteinExistence type="predicted"/>
<accession>A0A6A5YIH8</accession>
<evidence type="ECO:0000313" key="3">
    <source>
        <dbReference type="Proteomes" id="UP000799770"/>
    </source>
</evidence>
<protein>
    <submittedName>
        <fullName evidence="2">Uncharacterized protein</fullName>
    </submittedName>
</protein>
<sequence length="555" mass="62298">MDQHDDNDPFRTPQGMARHASGNTDEESLPRASPPSPSAGRGNRSGALAIRSAQPSRMSRYPTQDSMTQTDDSDGNHSRWSPSQLTPSQRGPRRLHARNRDSSDSDRENREYKISASTQLLAEHGSGDILPAGYLRPRGRREVAVHDSDSESQNEILEEPEPSGLGVQFDHSKYAVLARDIESDGFLPIIQAAWRDEIDSGSSFGEGAADDFNGWRDSCDVVLCSMDQDSILHIMAGNLTRAYLASKATDGSLARTLDKYEEWANNGPSIYIRPLADIAGGSLTLDDLEQIIVHLQKYLDPMQTDWAFQIDLQARLRDGDSQEDVQRDVEANRRFFFKTNTSNNSSQRRIVLRRFIAALQGRLQECRQNSTLLEPPLQYVGYAIRASQRRDQHFDLGKSTCWLSTFLQLVCDKLWPGKYSFGFLVICPIVEEDIGAPAEILLTWLSRSYFHAGGLSVGQAGGSTTSLLMHKLSQAARLEFWKDCQDWMLTETDHQASMKLELGRRRELVQRQLAIEEAQVESEFAQVESEFAQVKFELAQIAKNAERLAALEQLE</sequence>
<organism evidence="2 3">
    <name type="scientific">Lophiotrema nucula</name>
    <dbReference type="NCBI Taxonomy" id="690887"/>
    <lineage>
        <taxon>Eukaryota</taxon>
        <taxon>Fungi</taxon>
        <taxon>Dikarya</taxon>
        <taxon>Ascomycota</taxon>
        <taxon>Pezizomycotina</taxon>
        <taxon>Dothideomycetes</taxon>
        <taxon>Pleosporomycetidae</taxon>
        <taxon>Pleosporales</taxon>
        <taxon>Lophiotremataceae</taxon>
        <taxon>Lophiotrema</taxon>
    </lineage>
</organism>
<gene>
    <name evidence="2" type="ORF">BDV96DRAFT_654416</name>
</gene>
<feature type="compositionally biased region" description="Low complexity" evidence="1">
    <location>
        <begin position="38"/>
        <end position="47"/>
    </location>
</feature>
<evidence type="ECO:0000313" key="2">
    <source>
        <dbReference type="EMBL" id="KAF2106855.1"/>
    </source>
</evidence>
<dbReference type="OrthoDB" id="3799243at2759"/>
<reference evidence="2" key="1">
    <citation type="journal article" date="2020" name="Stud. Mycol.">
        <title>101 Dothideomycetes genomes: a test case for predicting lifestyles and emergence of pathogens.</title>
        <authorList>
            <person name="Haridas S."/>
            <person name="Albert R."/>
            <person name="Binder M."/>
            <person name="Bloem J."/>
            <person name="Labutti K."/>
            <person name="Salamov A."/>
            <person name="Andreopoulos B."/>
            <person name="Baker S."/>
            <person name="Barry K."/>
            <person name="Bills G."/>
            <person name="Bluhm B."/>
            <person name="Cannon C."/>
            <person name="Castanera R."/>
            <person name="Culley D."/>
            <person name="Daum C."/>
            <person name="Ezra D."/>
            <person name="Gonzalez J."/>
            <person name="Henrissat B."/>
            <person name="Kuo A."/>
            <person name="Liang C."/>
            <person name="Lipzen A."/>
            <person name="Lutzoni F."/>
            <person name="Magnuson J."/>
            <person name="Mondo S."/>
            <person name="Nolan M."/>
            <person name="Ohm R."/>
            <person name="Pangilinan J."/>
            <person name="Park H.-J."/>
            <person name="Ramirez L."/>
            <person name="Alfaro M."/>
            <person name="Sun H."/>
            <person name="Tritt A."/>
            <person name="Yoshinaga Y."/>
            <person name="Zwiers L.-H."/>
            <person name="Turgeon B."/>
            <person name="Goodwin S."/>
            <person name="Spatafora J."/>
            <person name="Crous P."/>
            <person name="Grigoriev I."/>
        </authorList>
    </citation>
    <scope>NUCLEOTIDE SEQUENCE</scope>
    <source>
        <strain evidence="2">CBS 627.86</strain>
    </source>
</reference>
<feature type="compositionally biased region" description="Acidic residues" evidence="1">
    <location>
        <begin position="150"/>
        <end position="161"/>
    </location>
</feature>
<keyword evidence="3" id="KW-1185">Reference proteome</keyword>
<feature type="region of interest" description="Disordered" evidence="1">
    <location>
        <begin position="1"/>
        <end position="111"/>
    </location>
</feature>
<dbReference type="Proteomes" id="UP000799770">
    <property type="component" value="Unassembled WGS sequence"/>
</dbReference>
<evidence type="ECO:0000256" key="1">
    <source>
        <dbReference type="SAM" id="MobiDB-lite"/>
    </source>
</evidence>
<name>A0A6A5YIH8_9PLEO</name>
<dbReference type="EMBL" id="ML977359">
    <property type="protein sequence ID" value="KAF2106855.1"/>
    <property type="molecule type" value="Genomic_DNA"/>
</dbReference>